<gene>
    <name evidence="3" type="ORF">ACHAWO_013854</name>
</gene>
<comment type="caution">
    <text evidence="3">The sequence shown here is derived from an EMBL/GenBank/DDBJ whole genome shotgun (WGS) entry which is preliminary data.</text>
</comment>
<dbReference type="SUPFAM" id="SSF57997">
    <property type="entry name" value="Tropomyosin"/>
    <property type="match status" value="1"/>
</dbReference>
<sequence>MMDKVTPAIARYRHLLAQKKLQSKPPSPTTTEVMNERSLVITNSENNHPNLHDDEVMDQTPQIAEVMNTSTWAMVGNHLNESHDNNSCDDSWNKETSNVLFSPFNDFHQAADDDDFNGFEDGLITNNDGQDGFLSPVMPKVKWALTDDNENDGESANKKSFPKSPFVKGGPSTPAMGYGTPESKLQLRRDLNGTPRDLNESVVVSDDDGSVMEGDVDGEEEEDNILGMNDDLQEGQTVDNVLYSPQLDGDNKEGWENKDNAESSSSGCDSPPSIRESLAFEEDSVETTEEESVGGGLPSNYITAPSATEQPSTLLTTGTLNNNIISPTKETLNERVKFLATEVRFADQTCVELSTKLNSVKSQMTTYKRDLSTAKQDNSRLLHRYEVTLQENARLQALISNQQESSHQQVEEYKSRLNKMEKEYKHALAEGESRNLSQLTSMQDQIDALHERLATSLQVNSSLQTKLDAWNDNTQRLMNKDDSNVANATIQHLQEKCDAAYATNQVMQDRLNDLQSMYDGRNNELEKERKERTRVENERDDLLKRYEEVCRQATSDWGCQEMNDLWRENDDLGDFLEQVDFTPIKGDENRVPTMSDLSEKKHHNEAVETLQLRVDTLDNALSELKIDYEELKADNGLMEEDLRDKCCVVEKLKAELVERDETIGRLLEEIEVMGGDSSGKETDGASDSPARSFSNRSSSRGSGSSCSPSVDSIPTSTRNELCSTIADLEGSLEVTKEALESTEDELIDTRRKLADAEAKLAETETLADEIAGQLEAAEEELVEAEEEAIALDEQIASMNKDLNSASKELQETKEFCEFQARTIQTLKLDQCNKETRIKEFSIQLKSSLQALMKVEKILRTYEDSDDMAKKKLGEQSRKIVRLEETIKAISDHLLTKDAETTSTQTPTHLLAQSPVSNVSSIHMDSAMEEVYYQDKLKELRDLLSTANARCDESEKERDNASDRMREALHCVDEYREEMQQQEKEHSKETACLRSQVDELLTHKEQLLEKCHKLEAKLAAMSTELANKKAECNGLAAAQNESSRQIAVVISNNAEVLNENESLRSELQSLELELGNVNSLLKASKEEREGSQNDVKAAKAAFECLQAESMMTKSSLKNLEEEAAKLRSQLAQKEVELKESASNLEVTQELLASDRVKFDETQQSIDTRHQEEMTSLQVAIRDLQGQLETMKQLRDASDESFNDASNRIKVLEGVLDAKQEECDLYKAECEDLNSLVNNKQTELESVQNNLAGAEEELDEERETVHKLRHEISELKSKVEEDRLCMSAYEESVVDYKKQIQGLQSDISDLQRELEDTIQNYQTIVYENESHIKMLQAACDKRQELFDEQLAKAKMDRDTTTANFQAMTEMLQAQLNSKEEDIGEVKAALAKKEQLLVEKGAELKEYMSTITDLNDELTEQTDATKRLEEEIRRKQGQIETLQNSLSEAGDELASTTEKLYSLEITHEELIQSKDVVQRELESSLLDMERMKMLHEDDKSSSNALIKDLEAEVDSLYSQRKAAEDTVKSLTNELSEVNEKLHFTEQQLEQAGDNQSKQHSDINELLQQNTSLNKKCNLFKEKLKQLNGKLHDWEISYKLQSKDLVDYGREISRLTVEKNTLKAELLAVRGVSPCIMSYHFNWLVNN</sequence>
<keyword evidence="1" id="KW-0175">Coiled coil</keyword>
<feature type="coiled-coil region" evidence="1">
    <location>
        <begin position="607"/>
        <end position="669"/>
    </location>
</feature>
<keyword evidence="4" id="KW-1185">Reference proteome</keyword>
<feature type="coiled-coil region" evidence="1">
    <location>
        <begin position="936"/>
        <end position="1142"/>
    </location>
</feature>
<evidence type="ECO:0000313" key="3">
    <source>
        <dbReference type="EMBL" id="KAL3767413.1"/>
    </source>
</evidence>
<feature type="compositionally biased region" description="Low complexity" evidence="2">
    <location>
        <begin position="686"/>
        <end position="716"/>
    </location>
</feature>
<protein>
    <submittedName>
        <fullName evidence="3">Uncharacterized protein</fullName>
    </submittedName>
</protein>
<feature type="compositionally biased region" description="Low complexity" evidence="2">
    <location>
        <begin position="263"/>
        <end position="273"/>
    </location>
</feature>
<evidence type="ECO:0000313" key="4">
    <source>
        <dbReference type="Proteomes" id="UP001530400"/>
    </source>
</evidence>
<dbReference type="Gene3D" id="1.10.287.1490">
    <property type="match status" value="1"/>
</dbReference>
<dbReference type="PANTHER" id="PTHR43941">
    <property type="entry name" value="STRUCTURAL MAINTENANCE OF CHROMOSOMES PROTEIN 2"/>
    <property type="match status" value="1"/>
</dbReference>
<dbReference type="EMBL" id="JALLPJ020001366">
    <property type="protein sequence ID" value="KAL3767413.1"/>
    <property type="molecule type" value="Genomic_DNA"/>
</dbReference>
<dbReference type="Proteomes" id="UP001530400">
    <property type="component" value="Unassembled WGS sequence"/>
</dbReference>
<feature type="compositionally biased region" description="Basic and acidic residues" evidence="2">
    <location>
        <begin position="249"/>
        <end position="261"/>
    </location>
</feature>
<feature type="region of interest" description="Disordered" evidence="2">
    <location>
        <begin position="242"/>
        <end position="305"/>
    </location>
</feature>
<name>A0ABD3MUC2_9STRA</name>
<evidence type="ECO:0000256" key="1">
    <source>
        <dbReference type="SAM" id="Coils"/>
    </source>
</evidence>
<dbReference type="PANTHER" id="PTHR43941:SF1">
    <property type="entry name" value="STRUCTURAL MAINTENANCE OF CHROMOSOMES PROTEIN 2"/>
    <property type="match status" value="1"/>
</dbReference>
<feature type="coiled-coil region" evidence="1">
    <location>
        <begin position="1373"/>
        <end position="1456"/>
    </location>
</feature>
<evidence type="ECO:0000256" key="2">
    <source>
        <dbReference type="SAM" id="MobiDB-lite"/>
    </source>
</evidence>
<accession>A0ABD3MUC2</accession>
<proteinExistence type="predicted"/>
<organism evidence="3 4">
    <name type="scientific">Cyclotella atomus</name>
    <dbReference type="NCBI Taxonomy" id="382360"/>
    <lineage>
        <taxon>Eukaryota</taxon>
        <taxon>Sar</taxon>
        <taxon>Stramenopiles</taxon>
        <taxon>Ochrophyta</taxon>
        <taxon>Bacillariophyta</taxon>
        <taxon>Coscinodiscophyceae</taxon>
        <taxon>Thalassiosirophycidae</taxon>
        <taxon>Stephanodiscales</taxon>
        <taxon>Stephanodiscaceae</taxon>
        <taxon>Cyclotella</taxon>
    </lineage>
</organism>
<feature type="compositionally biased region" description="Acidic residues" evidence="2">
    <location>
        <begin position="205"/>
        <end position="216"/>
    </location>
</feature>
<reference evidence="3 4" key="1">
    <citation type="submission" date="2024-10" db="EMBL/GenBank/DDBJ databases">
        <title>Updated reference genomes for cyclostephanoid diatoms.</title>
        <authorList>
            <person name="Roberts W.R."/>
            <person name="Alverson A.J."/>
        </authorList>
    </citation>
    <scope>NUCLEOTIDE SEQUENCE [LARGE SCALE GENOMIC DNA]</scope>
    <source>
        <strain evidence="3 4">AJA010-31</strain>
    </source>
</reference>
<feature type="coiled-coil region" evidence="1">
    <location>
        <begin position="1503"/>
        <end position="1621"/>
    </location>
</feature>
<feature type="coiled-coil region" evidence="1">
    <location>
        <begin position="511"/>
        <end position="552"/>
    </location>
</feature>
<feature type="coiled-coil region" evidence="1">
    <location>
        <begin position="403"/>
        <end position="430"/>
    </location>
</feature>
<feature type="region of interest" description="Disordered" evidence="2">
    <location>
        <begin position="674"/>
        <end position="716"/>
    </location>
</feature>
<feature type="coiled-coil region" evidence="1">
    <location>
        <begin position="1172"/>
        <end position="1318"/>
    </location>
</feature>
<feature type="compositionally biased region" description="Acidic residues" evidence="2">
    <location>
        <begin position="279"/>
        <end position="292"/>
    </location>
</feature>
<feature type="coiled-coil region" evidence="1">
    <location>
        <begin position="725"/>
        <end position="808"/>
    </location>
</feature>
<feature type="region of interest" description="Disordered" evidence="2">
    <location>
        <begin position="147"/>
        <end position="216"/>
    </location>
</feature>